<dbReference type="AlphaFoldDB" id="A0A285JHA1"/>
<organism evidence="1 2">
    <name type="scientific">Pseudooceanicola antarcticus</name>
    <dbReference type="NCBI Taxonomy" id="1247613"/>
    <lineage>
        <taxon>Bacteria</taxon>
        <taxon>Pseudomonadati</taxon>
        <taxon>Pseudomonadota</taxon>
        <taxon>Alphaproteobacteria</taxon>
        <taxon>Rhodobacterales</taxon>
        <taxon>Paracoccaceae</taxon>
        <taxon>Pseudooceanicola</taxon>
    </lineage>
</organism>
<reference evidence="1 2" key="1">
    <citation type="submission" date="2017-09" db="EMBL/GenBank/DDBJ databases">
        <authorList>
            <person name="Ehlers B."/>
            <person name="Leendertz F.H."/>
        </authorList>
    </citation>
    <scope>NUCLEOTIDE SEQUENCE [LARGE SCALE GENOMIC DNA]</scope>
    <source>
        <strain evidence="1 2">CGMCC 1.12662</strain>
    </source>
</reference>
<name>A0A285JHA1_9RHOB</name>
<sequence>MIEYRVFETHDTQYRLTSRSWLLAPTSRSRGLNAGLHLLFHQDGPAYEEFDPETGALIHEAWVEDLRWSAPLSTIPTLPFRPNRREDTLPAETKYDANSGIVTFERYTREGKKHRDGGEPSEIYRDGKTGHVTSWFFYQRGNFARDDNLPTGQHFSPETGRLLRDEYLKRVNLEPVLDREDGPALIEYDPESGRVVREEYYREDELHREDGPAIIEYDADGSPIASSFQYFRNGYEVAVEPEEFSPTGP</sequence>
<evidence type="ECO:0000313" key="2">
    <source>
        <dbReference type="Proteomes" id="UP000231655"/>
    </source>
</evidence>
<dbReference type="EMBL" id="OBEA01000009">
    <property type="protein sequence ID" value="SNY59453.1"/>
    <property type="molecule type" value="Genomic_DNA"/>
</dbReference>
<protein>
    <submittedName>
        <fullName evidence="1">Uncharacterized protein</fullName>
    </submittedName>
</protein>
<proteinExistence type="predicted"/>
<dbReference type="Proteomes" id="UP000231655">
    <property type="component" value="Unassembled WGS sequence"/>
</dbReference>
<dbReference type="RefSeq" id="WP_143516970.1">
    <property type="nucleotide sequence ID" value="NZ_OBEA01000009.1"/>
</dbReference>
<accession>A0A285JHA1</accession>
<evidence type="ECO:0000313" key="1">
    <source>
        <dbReference type="EMBL" id="SNY59453.1"/>
    </source>
</evidence>
<gene>
    <name evidence="1" type="ORF">SAMN06297129_3765</name>
</gene>